<accession>A0AAN9GHI8</accession>
<sequence>MDKNKRLSRQSSTTTPRRSTCAISFLTSSACRFLMGVGVIFTIGILFGVYLDGYFMWNRSKLLPQRPARDAVNIEEKEKAAIAKEKDKGRPGLSIKKDLSIQFRDYLPRHIFVDASLGPPQSLELFQETYPDAHKYTLYAFLADNTYKDLYAKFPKLNLYFGSVPSTSQKVTTLAVPAVGHQAKTNRSVPVSTVNFSTWLKENVHPDEYVIVKLTTDPKNEEQIARQLVSTGALEWIDKFYTTTSDNDVVEITKERFSTRGNDVFLWDDERFTFSDFDEVNPPRVKREAGAKIHGCRVKNKTAFALLLYASKMNKHAWATIDLLKKKSKKRASKLPLTLFLPLDDLESPLLCSELSSLRTCADIGVYLQDSFFLDVISDNTDVTHNRIRNKFVSAENCFSRDNLTLDYTLSKSEMLKTESLLSGRKDKTIPEDNKIVKKLISKRKYTIISNVRDVTPLIREGNIALPKSVRESSSDSLLALDISLQGADTFVLQLLTSRTTNLIPLHLCPE</sequence>
<dbReference type="AlphaFoldDB" id="A0AAN9GHI8"/>
<keyword evidence="1" id="KW-0812">Transmembrane</keyword>
<organism evidence="2 3">
    <name type="scientific">Littorina saxatilis</name>
    <dbReference type="NCBI Taxonomy" id="31220"/>
    <lineage>
        <taxon>Eukaryota</taxon>
        <taxon>Metazoa</taxon>
        <taxon>Spiralia</taxon>
        <taxon>Lophotrochozoa</taxon>
        <taxon>Mollusca</taxon>
        <taxon>Gastropoda</taxon>
        <taxon>Caenogastropoda</taxon>
        <taxon>Littorinimorpha</taxon>
        <taxon>Littorinoidea</taxon>
        <taxon>Littorinidae</taxon>
        <taxon>Littorina</taxon>
    </lineage>
</organism>
<evidence type="ECO:0000313" key="2">
    <source>
        <dbReference type="EMBL" id="KAK7109128.1"/>
    </source>
</evidence>
<name>A0AAN9GHI8_9CAEN</name>
<protein>
    <submittedName>
        <fullName evidence="2">Uncharacterized protein</fullName>
    </submittedName>
</protein>
<reference evidence="2 3" key="1">
    <citation type="submission" date="2024-02" db="EMBL/GenBank/DDBJ databases">
        <title>Chromosome-scale genome assembly of the rough periwinkle Littorina saxatilis.</title>
        <authorList>
            <person name="De Jode A."/>
            <person name="Faria R."/>
            <person name="Formenti G."/>
            <person name="Sims Y."/>
            <person name="Smith T.P."/>
            <person name="Tracey A."/>
            <person name="Wood J.M.D."/>
            <person name="Zagrodzka Z.B."/>
            <person name="Johannesson K."/>
            <person name="Butlin R.K."/>
            <person name="Leder E.H."/>
        </authorList>
    </citation>
    <scope>NUCLEOTIDE SEQUENCE [LARGE SCALE GENOMIC DNA]</scope>
    <source>
        <strain evidence="2">Snail1</strain>
        <tissue evidence="2">Muscle</tissue>
    </source>
</reference>
<keyword evidence="1" id="KW-0472">Membrane</keyword>
<dbReference type="EMBL" id="JBAMIC010000003">
    <property type="protein sequence ID" value="KAK7109128.1"/>
    <property type="molecule type" value="Genomic_DNA"/>
</dbReference>
<keyword evidence="1" id="KW-1133">Transmembrane helix</keyword>
<evidence type="ECO:0000256" key="1">
    <source>
        <dbReference type="SAM" id="Phobius"/>
    </source>
</evidence>
<keyword evidence="3" id="KW-1185">Reference proteome</keyword>
<dbReference type="PROSITE" id="PS51257">
    <property type="entry name" value="PROKAR_LIPOPROTEIN"/>
    <property type="match status" value="1"/>
</dbReference>
<gene>
    <name evidence="2" type="ORF">V1264_013228</name>
</gene>
<dbReference type="Proteomes" id="UP001374579">
    <property type="component" value="Unassembled WGS sequence"/>
</dbReference>
<evidence type="ECO:0000313" key="3">
    <source>
        <dbReference type="Proteomes" id="UP001374579"/>
    </source>
</evidence>
<feature type="transmembrane region" description="Helical" evidence="1">
    <location>
        <begin position="33"/>
        <end position="57"/>
    </location>
</feature>
<proteinExistence type="predicted"/>
<comment type="caution">
    <text evidence="2">The sequence shown here is derived from an EMBL/GenBank/DDBJ whole genome shotgun (WGS) entry which is preliminary data.</text>
</comment>